<dbReference type="InterPro" id="IPR013762">
    <property type="entry name" value="Integrase-like_cat_sf"/>
</dbReference>
<evidence type="ECO:0000313" key="3">
    <source>
        <dbReference type="EMBL" id="CAB3805344.1"/>
    </source>
</evidence>
<dbReference type="Gene3D" id="1.10.443.10">
    <property type="entry name" value="Intergrase catalytic core"/>
    <property type="match status" value="1"/>
</dbReference>
<evidence type="ECO:0000259" key="2">
    <source>
        <dbReference type="PROSITE" id="PS51898"/>
    </source>
</evidence>
<proteinExistence type="predicted"/>
<dbReference type="InterPro" id="IPR011010">
    <property type="entry name" value="DNA_brk_join_enz"/>
</dbReference>
<accession>A0A6S7BM42</accession>
<evidence type="ECO:0000256" key="1">
    <source>
        <dbReference type="ARBA" id="ARBA00023172"/>
    </source>
</evidence>
<dbReference type="EMBL" id="CADIKM010000071">
    <property type="protein sequence ID" value="CAB3805344.1"/>
    <property type="molecule type" value="Genomic_DNA"/>
</dbReference>
<dbReference type="Pfam" id="PF00589">
    <property type="entry name" value="Phage_integrase"/>
    <property type="match status" value="1"/>
</dbReference>
<dbReference type="GO" id="GO:0006310">
    <property type="term" value="P:DNA recombination"/>
    <property type="evidence" value="ECO:0007669"/>
    <property type="project" value="UniProtKB-KW"/>
</dbReference>
<feature type="domain" description="Tyr recombinase" evidence="2">
    <location>
        <begin position="1"/>
        <end position="185"/>
    </location>
</feature>
<evidence type="ECO:0000313" key="4">
    <source>
        <dbReference type="Proteomes" id="UP000494115"/>
    </source>
</evidence>
<dbReference type="GO" id="GO:0015074">
    <property type="term" value="P:DNA integration"/>
    <property type="evidence" value="ECO:0007669"/>
    <property type="project" value="InterPro"/>
</dbReference>
<dbReference type="PROSITE" id="PS51898">
    <property type="entry name" value="TYR_RECOMBINASE"/>
    <property type="match status" value="1"/>
</dbReference>
<dbReference type="GO" id="GO:0003677">
    <property type="term" value="F:DNA binding"/>
    <property type="evidence" value="ECO:0007669"/>
    <property type="project" value="InterPro"/>
</dbReference>
<organism evidence="3 4">
    <name type="scientific">Pararobbsia alpina</name>
    <dbReference type="NCBI Taxonomy" id="621374"/>
    <lineage>
        <taxon>Bacteria</taxon>
        <taxon>Pseudomonadati</taxon>
        <taxon>Pseudomonadota</taxon>
        <taxon>Betaproteobacteria</taxon>
        <taxon>Burkholderiales</taxon>
        <taxon>Burkholderiaceae</taxon>
        <taxon>Pararobbsia</taxon>
    </lineage>
</organism>
<keyword evidence="4" id="KW-1185">Reference proteome</keyword>
<reference evidence="3 4" key="1">
    <citation type="submission" date="2020-04" db="EMBL/GenBank/DDBJ databases">
        <authorList>
            <person name="De Canck E."/>
        </authorList>
    </citation>
    <scope>NUCLEOTIDE SEQUENCE [LARGE SCALE GENOMIC DNA]</scope>
    <source>
        <strain evidence="3 4">LMG 28138</strain>
    </source>
</reference>
<gene>
    <name evidence="3" type="primary">xerC_9</name>
    <name evidence="3" type="ORF">LMG28138_05652</name>
</gene>
<dbReference type="InterPro" id="IPR002104">
    <property type="entry name" value="Integrase_catalytic"/>
</dbReference>
<name>A0A6S7BM42_9BURK</name>
<dbReference type="SUPFAM" id="SSF56349">
    <property type="entry name" value="DNA breaking-rejoining enzymes"/>
    <property type="match status" value="1"/>
</dbReference>
<dbReference type="AlphaFoldDB" id="A0A6S7BM42"/>
<dbReference type="Proteomes" id="UP000494115">
    <property type="component" value="Unassembled WGS sequence"/>
</dbReference>
<dbReference type="CDD" id="cd00397">
    <property type="entry name" value="DNA_BRE_C"/>
    <property type="match status" value="1"/>
</dbReference>
<sequence length="198" mass="22217">MGDSGLRREEVAFAMREKMRPSTFGPAGEPVWELTVIGKRKKERTVPASLATVAALRVHWQDRGRDFDAPLDSAPLLAPTVIPSTPRALKKHTPATEQPYSVNRLNDLAAWVRQHLTVEMDNLTVEDIAQLDQASPHAFRHTFGTQAVADDVPLDVVQKTLGHESMQTTSIYVQAEKQRMMRELGEYYARRKGSTKKV</sequence>
<protein>
    <submittedName>
        <fullName evidence="3">Tyrosine recombinase XerC</fullName>
    </submittedName>
</protein>
<keyword evidence="1" id="KW-0233">DNA recombination</keyword>